<dbReference type="PROSITE" id="PS50885">
    <property type="entry name" value="HAMP"/>
    <property type="match status" value="1"/>
</dbReference>
<evidence type="ECO:0000256" key="6">
    <source>
        <dbReference type="ARBA" id="ARBA00022679"/>
    </source>
</evidence>
<evidence type="ECO:0000256" key="12">
    <source>
        <dbReference type="SAM" id="Phobius"/>
    </source>
</evidence>
<keyword evidence="6" id="KW-0808">Transferase</keyword>
<dbReference type="InterPro" id="IPR033479">
    <property type="entry name" value="dCache_1"/>
</dbReference>
<evidence type="ECO:0000256" key="2">
    <source>
        <dbReference type="ARBA" id="ARBA00004651"/>
    </source>
</evidence>
<dbReference type="InterPro" id="IPR050736">
    <property type="entry name" value="Sensor_HK_Regulatory"/>
</dbReference>
<comment type="subcellular location">
    <subcellularLocation>
        <location evidence="2">Cell membrane</location>
        <topology evidence="2">Multi-pass membrane protein</topology>
    </subcellularLocation>
</comment>
<name>A0A1H5SHS7_XYLRU</name>
<dbReference type="Gene3D" id="6.10.340.10">
    <property type="match status" value="1"/>
</dbReference>
<evidence type="ECO:0000256" key="4">
    <source>
        <dbReference type="ARBA" id="ARBA00022475"/>
    </source>
</evidence>
<evidence type="ECO:0000256" key="8">
    <source>
        <dbReference type="ARBA" id="ARBA00022777"/>
    </source>
</evidence>
<dbReference type="Pfam" id="PF02518">
    <property type="entry name" value="HATPase_c"/>
    <property type="match status" value="1"/>
</dbReference>
<sequence length="635" mass="71768">MFSIRKSFSAKLSFGVLILTMLIFCVSLTVLFSQSRRIIRQEAGERANAVLKSAMQQLRRNLLAIETATNYNAWLVERSFHPDSLLTFSNRIVRLNPHIDGCSISAEPNMFPRYGRYFSAYTIREGEALTTVIEQPYEYFTKVWYKSPRVMNAPSWEAYIDEVDSLDVVLKGALASYGRPLYRSDSICIGVISSDLSLLRLARTMNELKPYPKSYFMMVDENGRYLIHPDSTRLFNQTIFRDANPSSHADIIALGHEMTEGCEGHMVVNLEGESTLVCYQPVPGTLWSLAIVCPESVGLAGYHRLFYFIVIPLFIIGLVIIVVLCNRTVAHAIHPLNELLSKTQEVISGNMEVYIPHSHRPDIMGRLQNSFATMLNSLKVHMGSVRYANEQARLLNEELSRATDMAVEADHQKSVFIQNVSHQIRTPLNIIMGFSQVLSDTSDNATVLSAEEQKSIIDTMNHNSRALKRMVLMLIDSSDTGRSEELNDLQTDMVSCNEVARKAIYYTNLHYPDIHVELQTFVGDLFTIQTSELYLLRSLRELLFNAAEYSDGQHITIIVSPTDTTVRFIIQDTGKGIAKADRDAMFEFFTKVDDLTEGLGLGLPLTKRHAVNLGGDLFLDDEYTEGCRFIFELPL</sequence>
<dbReference type="Gene3D" id="1.10.287.130">
    <property type="match status" value="1"/>
</dbReference>
<dbReference type="InterPro" id="IPR036890">
    <property type="entry name" value="HATPase_C_sf"/>
</dbReference>
<dbReference type="InterPro" id="IPR003594">
    <property type="entry name" value="HATPase_dom"/>
</dbReference>
<evidence type="ECO:0000256" key="3">
    <source>
        <dbReference type="ARBA" id="ARBA00012438"/>
    </source>
</evidence>
<dbReference type="SMART" id="SM00388">
    <property type="entry name" value="HisKA"/>
    <property type="match status" value="1"/>
</dbReference>
<evidence type="ECO:0000256" key="5">
    <source>
        <dbReference type="ARBA" id="ARBA00022553"/>
    </source>
</evidence>
<dbReference type="InterPro" id="IPR003661">
    <property type="entry name" value="HisK_dim/P_dom"/>
</dbReference>
<evidence type="ECO:0000256" key="7">
    <source>
        <dbReference type="ARBA" id="ARBA00022692"/>
    </source>
</evidence>
<dbReference type="CDD" id="cd00082">
    <property type="entry name" value="HisKA"/>
    <property type="match status" value="1"/>
</dbReference>
<dbReference type="SUPFAM" id="SSF158472">
    <property type="entry name" value="HAMP domain-like"/>
    <property type="match status" value="1"/>
</dbReference>
<evidence type="ECO:0000256" key="9">
    <source>
        <dbReference type="ARBA" id="ARBA00022989"/>
    </source>
</evidence>
<protein>
    <recommendedName>
        <fullName evidence="3">histidine kinase</fullName>
        <ecNumber evidence="3">2.7.13.3</ecNumber>
    </recommendedName>
</protein>
<feature type="transmembrane region" description="Helical" evidence="12">
    <location>
        <begin position="12"/>
        <end position="32"/>
    </location>
</feature>
<accession>A0A1H5SHS7</accession>
<organism evidence="15 16">
    <name type="scientific">Xylanibacter ruminicola</name>
    <name type="common">Prevotella ruminicola</name>
    <dbReference type="NCBI Taxonomy" id="839"/>
    <lineage>
        <taxon>Bacteria</taxon>
        <taxon>Pseudomonadati</taxon>
        <taxon>Bacteroidota</taxon>
        <taxon>Bacteroidia</taxon>
        <taxon>Bacteroidales</taxon>
        <taxon>Prevotellaceae</taxon>
        <taxon>Xylanibacter</taxon>
    </lineage>
</organism>
<dbReference type="InterPro" id="IPR005467">
    <property type="entry name" value="His_kinase_dom"/>
</dbReference>
<proteinExistence type="predicted"/>
<feature type="transmembrane region" description="Helical" evidence="12">
    <location>
        <begin position="305"/>
        <end position="324"/>
    </location>
</feature>
<evidence type="ECO:0000256" key="1">
    <source>
        <dbReference type="ARBA" id="ARBA00000085"/>
    </source>
</evidence>
<keyword evidence="10" id="KW-0902">Two-component regulatory system</keyword>
<evidence type="ECO:0000313" key="16">
    <source>
        <dbReference type="Proteomes" id="UP000236735"/>
    </source>
</evidence>
<dbReference type="GO" id="GO:0005886">
    <property type="term" value="C:plasma membrane"/>
    <property type="evidence" value="ECO:0007669"/>
    <property type="project" value="UniProtKB-SubCell"/>
</dbReference>
<comment type="catalytic activity">
    <reaction evidence="1">
        <text>ATP + protein L-histidine = ADP + protein N-phospho-L-histidine.</text>
        <dbReference type="EC" id="2.7.13.3"/>
    </reaction>
</comment>
<dbReference type="EC" id="2.7.13.3" evidence="3"/>
<keyword evidence="8 15" id="KW-0418">Kinase</keyword>
<gene>
    <name evidence="15" type="ORF">SAMN05216354_0662</name>
</gene>
<dbReference type="Gene3D" id="3.30.565.10">
    <property type="entry name" value="Histidine kinase-like ATPase, C-terminal domain"/>
    <property type="match status" value="1"/>
</dbReference>
<evidence type="ECO:0000259" key="13">
    <source>
        <dbReference type="PROSITE" id="PS50109"/>
    </source>
</evidence>
<dbReference type="GO" id="GO:0000155">
    <property type="term" value="F:phosphorelay sensor kinase activity"/>
    <property type="evidence" value="ECO:0007669"/>
    <property type="project" value="InterPro"/>
</dbReference>
<keyword evidence="7 12" id="KW-0812">Transmembrane</keyword>
<keyword evidence="9 12" id="KW-1133">Transmembrane helix</keyword>
<dbReference type="AlphaFoldDB" id="A0A1H5SHS7"/>
<dbReference type="Pfam" id="PF00512">
    <property type="entry name" value="HisKA"/>
    <property type="match status" value="1"/>
</dbReference>
<keyword evidence="11 12" id="KW-0472">Membrane</keyword>
<dbReference type="InterPro" id="IPR036097">
    <property type="entry name" value="HisK_dim/P_sf"/>
</dbReference>
<dbReference type="InterPro" id="IPR003660">
    <property type="entry name" value="HAMP_dom"/>
</dbReference>
<dbReference type="Proteomes" id="UP000236735">
    <property type="component" value="Unassembled WGS sequence"/>
</dbReference>
<feature type="domain" description="HAMP" evidence="14">
    <location>
        <begin position="330"/>
        <end position="383"/>
    </location>
</feature>
<dbReference type="EMBL" id="FNUV01000001">
    <property type="protein sequence ID" value="SEF49341.1"/>
    <property type="molecule type" value="Genomic_DNA"/>
</dbReference>
<evidence type="ECO:0000313" key="15">
    <source>
        <dbReference type="EMBL" id="SEF49341.1"/>
    </source>
</evidence>
<evidence type="ECO:0000259" key="14">
    <source>
        <dbReference type="PROSITE" id="PS50885"/>
    </source>
</evidence>
<reference evidence="15 16" key="1">
    <citation type="submission" date="2016-10" db="EMBL/GenBank/DDBJ databases">
        <authorList>
            <person name="de Groot N.N."/>
        </authorList>
    </citation>
    <scope>NUCLEOTIDE SEQUENCE [LARGE SCALE GENOMIC DNA]</scope>
    <source>
        <strain evidence="15 16">AR32</strain>
    </source>
</reference>
<dbReference type="CDD" id="cd12912">
    <property type="entry name" value="PDC2_MCP_like"/>
    <property type="match status" value="1"/>
</dbReference>
<dbReference type="PANTHER" id="PTHR43711:SF26">
    <property type="entry name" value="SENSOR HISTIDINE KINASE RCSC"/>
    <property type="match status" value="1"/>
</dbReference>
<dbReference type="InterPro" id="IPR004358">
    <property type="entry name" value="Sig_transdc_His_kin-like_C"/>
</dbReference>
<keyword evidence="5" id="KW-0597">Phosphoprotein</keyword>
<dbReference type="PANTHER" id="PTHR43711">
    <property type="entry name" value="TWO-COMPONENT HISTIDINE KINASE"/>
    <property type="match status" value="1"/>
</dbReference>
<dbReference type="SUPFAM" id="SSF55874">
    <property type="entry name" value="ATPase domain of HSP90 chaperone/DNA topoisomerase II/histidine kinase"/>
    <property type="match status" value="1"/>
</dbReference>
<dbReference type="Gene3D" id="3.30.450.20">
    <property type="entry name" value="PAS domain"/>
    <property type="match status" value="2"/>
</dbReference>
<evidence type="ECO:0000256" key="10">
    <source>
        <dbReference type="ARBA" id="ARBA00023012"/>
    </source>
</evidence>
<dbReference type="PRINTS" id="PR00344">
    <property type="entry name" value="BCTRLSENSOR"/>
</dbReference>
<dbReference type="PROSITE" id="PS50109">
    <property type="entry name" value="HIS_KIN"/>
    <property type="match status" value="1"/>
</dbReference>
<dbReference type="SMART" id="SM00387">
    <property type="entry name" value="HATPase_c"/>
    <property type="match status" value="1"/>
</dbReference>
<evidence type="ECO:0000256" key="11">
    <source>
        <dbReference type="ARBA" id="ARBA00023136"/>
    </source>
</evidence>
<dbReference type="SUPFAM" id="SSF47384">
    <property type="entry name" value="Homodimeric domain of signal transducing histidine kinase"/>
    <property type="match status" value="1"/>
</dbReference>
<dbReference type="CDD" id="cd12913">
    <property type="entry name" value="PDC1_MCP_like"/>
    <property type="match status" value="1"/>
</dbReference>
<keyword evidence="4" id="KW-1003">Cell membrane</keyword>
<feature type="domain" description="Histidine kinase" evidence="13">
    <location>
        <begin position="419"/>
        <end position="635"/>
    </location>
</feature>
<dbReference type="Pfam" id="PF02743">
    <property type="entry name" value="dCache_1"/>
    <property type="match status" value="1"/>
</dbReference>